<dbReference type="EC" id="3.1.1.-" evidence="3"/>
<dbReference type="InterPro" id="IPR002018">
    <property type="entry name" value="CarbesteraseB"/>
</dbReference>
<reference evidence="5 6" key="1">
    <citation type="submission" date="2016-05" db="EMBL/GenBank/DDBJ databases">
        <title>A degradative enzymes factory behind the ericoid mycorrhizal symbiosis.</title>
        <authorList>
            <consortium name="DOE Joint Genome Institute"/>
            <person name="Martino E."/>
            <person name="Morin E."/>
            <person name="Grelet G."/>
            <person name="Kuo A."/>
            <person name="Kohler A."/>
            <person name="Daghino S."/>
            <person name="Barry K."/>
            <person name="Choi C."/>
            <person name="Cichocki N."/>
            <person name="Clum A."/>
            <person name="Copeland A."/>
            <person name="Hainaut M."/>
            <person name="Haridas S."/>
            <person name="Labutti K."/>
            <person name="Lindquist E."/>
            <person name="Lipzen A."/>
            <person name="Khouja H.-R."/>
            <person name="Murat C."/>
            <person name="Ohm R."/>
            <person name="Olson A."/>
            <person name="Spatafora J."/>
            <person name="Veneault-Fourrey C."/>
            <person name="Henrissat B."/>
            <person name="Grigoriev I."/>
            <person name="Martin F."/>
            <person name="Perotto S."/>
        </authorList>
    </citation>
    <scope>NUCLEOTIDE SEQUENCE [LARGE SCALE GENOMIC DNA]</scope>
    <source>
        <strain evidence="5 6">UAMH 7357</strain>
    </source>
</reference>
<dbReference type="GO" id="GO:0016787">
    <property type="term" value="F:hydrolase activity"/>
    <property type="evidence" value="ECO:0007669"/>
    <property type="project" value="UniProtKB-KW"/>
</dbReference>
<dbReference type="PROSITE" id="PS00122">
    <property type="entry name" value="CARBOXYLESTERASE_B_1"/>
    <property type="match status" value="1"/>
</dbReference>
<evidence type="ECO:0000256" key="1">
    <source>
        <dbReference type="ARBA" id="ARBA00005964"/>
    </source>
</evidence>
<protein>
    <recommendedName>
        <fullName evidence="3">Carboxylic ester hydrolase</fullName>
        <ecNumber evidence="3">3.1.1.-</ecNumber>
    </recommendedName>
</protein>
<keyword evidence="6" id="KW-1185">Reference proteome</keyword>
<dbReference type="Gene3D" id="3.40.50.1820">
    <property type="entry name" value="alpha/beta hydrolase"/>
    <property type="match status" value="1"/>
</dbReference>
<accession>A0A2J6Q6E1</accession>
<gene>
    <name evidence="5" type="ORF">NA56DRAFT_670815</name>
</gene>
<evidence type="ECO:0000313" key="5">
    <source>
        <dbReference type="EMBL" id="PMD21774.1"/>
    </source>
</evidence>
<dbReference type="Pfam" id="PF00135">
    <property type="entry name" value="COesterase"/>
    <property type="match status" value="1"/>
</dbReference>
<dbReference type="SUPFAM" id="SSF53474">
    <property type="entry name" value="alpha/beta-Hydrolases"/>
    <property type="match status" value="1"/>
</dbReference>
<organism evidence="5 6">
    <name type="scientific">Hyaloscypha hepaticicola</name>
    <dbReference type="NCBI Taxonomy" id="2082293"/>
    <lineage>
        <taxon>Eukaryota</taxon>
        <taxon>Fungi</taxon>
        <taxon>Dikarya</taxon>
        <taxon>Ascomycota</taxon>
        <taxon>Pezizomycotina</taxon>
        <taxon>Leotiomycetes</taxon>
        <taxon>Helotiales</taxon>
        <taxon>Hyaloscyphaceae</taxon>
        <taxon>Hyaloscypha</taxon>
    </lineage>
</organism>
<dbReference type="OrthoDB" id="408631at2759"/>
<dbReference type="AlphaFoldDB" id="A0A2J6Q6E1"/>
<evidence type="ECO:0000313" key="6">
    <source>
        <dbReference type="Proteomes" id="UP000235672"/>
    </source>
</evidence>
<keyword evidence="2 3" id="KW-0378">Hydrolase</keyword>
<dbReference type="PANTHER" id="PTHR11559">
    <property type="entry name" value="CARBOXYLESTERASE"/>
    <property type="match status" value="1"/>
</dbReference>
<dbReference type="InterPro" id="IPR019826">
    <property type="entry name" value="Carboxylesterase_B_AS"/>
</dbReference>
<evidence type="ECO:0000259" key="4">
    <source>
        <dbReference type="Pfam" id="PF00135"/>
    </source>
</evidence>
<dbReference type="EMBL" id="KZ613480">
    <property type="protein sequence ID" value="PMD21774.1"/>
    <property type="molecule type" value="Genomic_DNA"/>
</dbReference>
<evidence type="ECO:0000256" key="2">
    <source>
        <dbReference type="ARBA" id="ARBA00022801"/>
    </source>
</evidence>
<sequence length="388" mass="41777">MGGSNDSRYNLSFIIDNSVNMGKPMIGVSIQYQVLEGGATNLGFRDQRLALHWIQENIDAFGGDPSKVTIWGESAGGLSVGAQFLAYNGRDDNLFRGGIAESGRRGCLNSTAYLDVYDSLVSSTSCLTTLGSGNSLSCLRSLPFHELNAALNTFADRIGPFVPIIDNDFIATHPSIQLSIGNFVRAPLLIGSNTDEGTSFGINYRPNGTGVNSDAEWLDTLTSTGIEPNSQTAAIISYLYPNIQALGIPNLTTWPATNQVWSAYQLPSYSYRFDVVVNGVPTFLGSTHFQEVAFVFNNIDGEGYATNPFGNMTAHDNEKFVNLSKLMSRSWVSFIVDGDPNLHGLEGVGTTWPVNIVFTVNLTGTSYIEVDSWRGEGIAFINGNGAGG</sequence>
<proteinExistence type="inferred from homology"/>
<feature type="domain" description="Carboxylesterase type B" evidence="4">
    <location>
        <begin position="40"/>
        <end position="353"/>
    </location>
</feature>
<dbReference type="InterPro" id="IPR050309">
    <property type="entry name" value="Type-B_Carboxylest/Lipase"/>
</dbReference>
<evidence type="ECO:0000256" key="3">
    <source>
        <dbReference type="RuleBase" id="RU361235"/>
    </source>
</evidence>
<name>A0A2J6Q6E1_9HELO</name>
<dbReference type="STRING" id="1745343.A0A2J6Q6E1"/>
<dbReference type="InterPro" id="IPR029058">
    <property type="entry name" value="AB_hydrolase_fold"/>
</dbReference>
<dbReference type="Proteomes" id="UP000235672">
    <property type="component" value="Unassembled WGS sequence"/>
</dbReference>
<comment type="similarity">
    <text evidence="1 3">Belongs to the type-B carboxylesterase/lipase family.</text>
</comment>